<evidence type="ECO:0000256" key="7">
    <source>
        <dbReference type="ARBA" id="ARBA00022741"/>
    </source>
</evidence>
<comment type="pathway">
    <text evidence="1 9">Amino-acid biosynthesis; L-arginine biosynthesis; L-arginine from L-ornithine and carbamoyl phosphate: step 2/3.</text>
</comment>
<dbReference type="HAMAP" id="MF_00005">
    <property type="entry name" value="Arg_succ_synth_type1"/>
    <property type="match status" value="1"/>
</dbReference>
<evidence type="ECO:0000313" key="12">
    <source>
        <dbReference type="EMBL" id="RZD16331.1"/>
    </source>
</evidence>
<reference evidence="12 13" key="1">
    <citation type="journal article" date="2019" name="ISME J.">
        <title>Insights into ecological role of a new deltaproteobacterial order Candidatus Acidulodesulfobacterales by metagenomics and metatranscriptomics.</title>
        <authorList>
            <person name="Tan S."/>
            <person name="Liu J."/>
            <person name="Fang Y."/>
            <person name="Hedlund B.P."/>
            <person name="Lian Z.H."/>
            <person name="Huang L.Y."/>
            <person name="Li J.T."/>
            <person name="Huang L.N."/>
            <person name="Li W.J."/>
            <person name="Jiang H.C."/>
            <person name="Dong H.L."/>
            <person name="Shu W.S."/>
        </authorList>
    </citation>
    <scope>NUCLEOTIDE SEQUENCE [LARGE SCALE GENOMIC DNA]</scope>
    <source>
        <strain evidence="12">AP2</strain>
    </source>
</reference>
<keyword evidence="7 9" id="KW-0547">Nucleotide-binding</keyword>
<dbReference type="Gene3D" id="1.20.5.470">
    <property type="entry name" value="Single helix bin"/>
    <property type="match status" value="1"/>
</dbReference>
<evidence type="ECO:0000259" key="11">
    <source>
        <dbReference type="Pfam" id="PF20979"/>
    </source>
</evidence>
<dbReference type="Pfam" id="PF00764">
    <property type="entry name" value="Arginosuc_synth"/>
    <property type="match status" value="1"/>
</dbReference>
<feature type="binding site" evidence="9">
    <location>
        <position position="91"/>
    </location>
    <ligand>
        <name>L-citrulline</name>
        <dbReference type="ChEBI" id="CHEBI:57743"/>
    </ligand>
</feature>
<keyword evidence="8 9" id="KW-0067">ATP-binding</keyword>
<dbReference type="Gene3D" id="3.90.1260.10">
    <property type="entry name" value="Argininosuccinate synthetase, chain A, domain 2"/>
    <property type="match status" value="1"/>
</dbReference>
<feature type="binding site" evidence="9">
    <location>
        <position position="277"/>
    </location>
    <ligand>
        <name>L-citrulline</name>
        <dbReference type="ChEBI" id="CHEBI:57743"/>
    </ligand>
</feature>
<dbReference type="Gene3D" id="3.40.50.620">
    <property type="entry name" value="HUPs"/>
    <property type="match status" value="1"/>
</dbReference>
<evidence type="ECO:0000259" key="10">
    <source>
        <dbReference type="Pfam" id="PF00764"/>
    </source>
</evidence>
<dbReference type="NCBIfam" id="TIGR00032">
    <property type="entry name" value="argG"/>
    <property type="match status" value="1"/>
</dbReference>
<keyword evidence="4 9" id="KW-0055">Arginine biosynthesis</keyword>
<feature type="binding site" evidence="9">
    <location>
        <position position="128"/>
    </location>
    <ligand>
        <name>L-aspartate</name>
        <dbReference type="ChEBI" id="CHEBI:29991"/>
    </ligand>
</feature>
<comment type="subunit">
    <text evidence="2 9">Homotetramer.</text>
</comment>
<dbReference type="InterPro" id="IPR018223">
    <property type="entry name" value="Arginosuc_synth_CS"/>
</dbReference>
<dbReference type="NCBIfam" id="NF001770">
    <property type="entry name" value="PRK00509.1"/>
    <property type="match status" value="1"/>
</dbReference>
<comment type="catalytic activity">
    <reaction evidence="9">
        <text>L-citrulline + L-aspartate + ATP = 2-(N(omega)-L-arginino)succinate + AMP + diphosphate + H(+)</text>
        <dbReference type="Rhea" id="RHEA:10932"/>
        <dbReference type="ChEBI" id="CHEBI:15378"/>
        <dbReference type="ChEBI" id="CHEBI:29991"/>
        <dbReference type="ChEBI" id="CHEBI:30616"/>
        <dbReference type="ChEBI" id="CHEBI:33019"/>
        <dbReference type="ChEBI" id="CHEBI:57472"/>
        <dbReference type="ChEBI" id="CHEBI:57743"/>
        <dbReference type="ChEBI" id="CHEBI:456215"/>
        <dbReference type="EC" id="6.3.4.5"/>
    </reaction>
</comment>
<evidence type="ECO:0000256" key="8">
    <source>
        <dbReference type="ARBA" id="ARBA00022840"/>
    </source>
</evidence>
<feature type="binding site" evidence="9">
    <location>
        <position position="96"/>
    </location>
    <ligand>
        <name>L-citrulline</name>
        <dbReference type="ChEBI" id="CHEBI:57743"/>
    </ligand>
</feature>
<feature type="binding site" evidence="9">
    <location>
        <position position="127"/>
    </location>
    <ligand>
        <name>L-citrulline</name>
        <dbReference type="ChEBI" id="CHEBI:57743"/>
    </ligand>
</feature>
<feature type="binding site" evidence="9">
    <location>
        <position position="265"/>
    </location>
    <ligand>
        <name>L-citrulline</name>
        <dbReference type="ChEBI" id="CHEBI:57743"/>
    </ligand>
</feature>
<evidence type="ECO:0000256" key="9">
    <source>
        <dbReference type="HAMAP-Rule" id="MF_00005"/>
    </source>
</evidence>
<dbReference type="EMBL" id="SGBC01000002">
    <property type="protein sequence ID" value="RZD16331.1"/>
    <property type="molecule type" value="Genomic_DNA"/>
</dbReference>
<dbReference type="GO" id="GO:0004055">
    <property type="term" value="F:argininosuccinate synthase activity"/>
    <property type="evidence" value="ECO:0007669"/>
    <property type="project" value="UniProtKB-UniRule"/>
</dbReference>
<dbReference type="InterPro" id="IPR014729">
    <property type="entry name" value="Rossmann-like_a/b/a_fold"/>
</dbReference>
<dbReference type="Proteomes" id="UP000316562">
    <property type="component" value="Unassembled WGS sequence"/>
</dbReference>
<keyword evidence="6 9" id="KW-0028">Amino-acid biosynthesis</keyword>
<dbReference type="GO" id="GO:0005737">
    <property type="term" value="C:cytoplasm"/>
    <property type="evidence" value="ECO:0007669"/>
    <property type="project" value="UniProtKB-SubCell"/>
</dbReference>
<comment type="caution">
    <text evidence="9">Lacks conserved residue(s) required for the propagation of feature annotation.</text>
</comment>
<comment type="similarity">
    <text evidence="9">Belongs to the argininosuccinate synthase family. Type 1 subfamily.</text>
</comment>
<dbReference type="GO" id="GO:0005524">
    <property type="term" value="F:ATP binding"/>
    <property type="evidence" value="ECO:0007669"/>
    <property type="project" value="UniProtKB-UniRule"/>
</dbReference>
<evidence type="ECO:0000313" key="13">
    <source>
        <dbReference type="Proteomes" id="UP000316562"/>
    </source>
</evidence>
<evidence type="ECO:0000256" key="2">
    <source>
        <dbReference type="ARBA" id="ARBA00011881"/>
    </source>
</evidence>
<gene>
    <name evidence="9" type="primary">argG</name>
    <name evidence="12" type="ORF">EVJ46_04700</name>
</gene>
<feature type="binding site" evidence="9">
    <location>
        <position position="127"/>
    </location>
    <ligand>
        <name>L-aspartate</name>
        <dbReference type="ChEBI" id="CHEBI:29991"/>
    </ligand>
</feature>
<evidence type="ECO:0000256" key="1">
    <source>
        <dbReference type="ARBA" id="ARBA00004967"/>
    </source>
</evidence>
<dbReference type="CDD" id="cd01999">
    <property type="entry name" value="ASS"/>
    <property type="match status" value="1"/>
</dbReference>
<keyword evidence="5 9" id="KW-0436">Ligase</keyword>
<dbReference type="InterPro" id="IPR048267">
    <property type="entry name" value="Arginosuc_syn_N"/>
</dbReference>
<sequence>MAENTGKTKIVLAYSGGLDTSVILKWLINTYNADVIAYCSDVGQKEDLNAVREKAFKTGAAEVVIEDLREEFALNYIFPALRGNALYEGIYLLGTSIARPLIAKRQIELAAQTGAEYVAHGATGKGNDQVRFELAYAAVNSKIKVIAPWRIWDIASRTELIDYASKNGIAVPVTKEKPYSSDRNLFHISYEGGILENLNNAPDESMFEITVSPANAPDKSEKVEISYENGNPVYLNGNKETPFNIIEKLNIIAGRNGIGRADVVETRITGMKSRGIYETPAGTLLQFTHRALEAITLTGEEIELKDSLLPKYSKLIYEGSWFSPEFSALQSMIDSTQKNVSGSIGVELYKGNIKILYRKSDKTLYSESIVTFEDDKGSYSQKDATGFINLKALRFKLRK</sequence>
<evidence type="ECO:0000256" key="4">
    <source>
        <dbReference type="ARBA" id="ARBA00022571"/>
    </source>
</evidence>
<dbReference type="EC" id="6.3.4.5" evidence="3 9"/>
<dbReference type="AlphaFoldDB" id="A0A519BGD7"/>
<feature type="binding site" evidence="9">
    <location>
        <begin position="13"/>
        <end position="21"/>
    </location>
    <ligand>
        <name>ATP</name>
        <dbReference type="ChEBI" id="CHEBI:30616"/>
    </ligand>
</feature>
<dbReference type="PANTHER" id="PTHR11587">
    <property type="entry name" value="ARGININOSUCCINATE SYNTHASE"/>
    <property type="match status" value="1"/>
</dbReference>
<dbReference type="SUPFAM" id="SSF69864">
    <property type="entry name" value="Argininosuccinate synthetase, C-terminal domain"/>
    <property type="match status" value="1"/>
</dbReference>
<dbReference type="PROSITE" id="PS00565">
    <property type="entry name" value="ARGININOSUCCIN_SYN_2"/>
    <property type="match status" value="1"/>
</dbReference>
<feature type="binding site" evidence="9">
    <location>
        <position position="131"/>
    </location>
    <ligand>
        <name>L-citrulline</name>
        <dbReference type="ChEBI" id="CHEBI:57743"/>
    </ligand>
</feature>
<dbReference type="Pfam" id="PF20979">
    <property type="entry name" value="Arginosuc_syn_C"/>
    <property type="match status" value="1"/>
</dbReference>
<dbReference type="SUPFAM" id="SSF52402">
    <property type="entry name" value="Adenine nucleotide alpha hydrolases-like"/>
    <property type="match status" value="1"/>
</dbReference>
<evidence type="ECO:0000256" key="5">
    <source>
        <dbReference type="ARBA" id="ARBA00022598"/>
    </source>
</evidence>
<feature type="domain" description="Arginosuccinate synthase-like N-terminal" evidence="10">
    <location>
        <begin position="9"/>
        <end position="169"/>
    </location>
</feature>
<protein>
    <recommendedName>
        <fullName evidence="3 9">Argininosuccinate synthase</fullName>
        <ecNumber evidence="3 9">6.3.4.5</ecNumber>
    </recommendedName>
    <alternativeName>
        <fullName evidence="9">Citrulline--aspartate ligase</fullName>
    </alternativeName>
</protein>
<dbReference type="FunFam" id="3.40.50.620:FF:000019">
    <property type="entry name" value="Argininosuccinate synthase"/>
    <property type="match status" value="1"/>
</dbReference>
<dbReference type="GO" id="GO:0000053">
    <property type="term" value="P:argininosuccinate metabolic process"/>
    <property type="evidence" value="ECO:0007669"/>
    <property type="project" value="TreeGrafter"/>
</dbReference>
<dbReference type="PROSITE" id="PS00564">
    <property type="entry name" value="ARGININOSUCCIN_SYN_1"/>
    <property type="match status" value="1"/>
</dbReference>
<dbReference type="InterPro" id="IPR001518">
    <property type="entry name" value="Arginosuc_synth"/>
</dbReference>
<name>A0A519BGD7_ACIG2</name>
<dbReference type="GO" id="GO:0006526">
    <property type="term" value="P:L-arginine biosynthetic process"/>
    <property type="evidence" value="ECO:0007669"/>
    <property type="project" value="UniProtKB-UniRule"/>
</dbReference>
<organism evidence="12 13">
    <name type="scientific">Acididesulfobacter guangdongensis</name>
    <dbReference type="NCBI Taxonomy" id="2597225"/>
    <lineage>
        <taxon>Bacteria</taxon>
        <taxon>Deltaproteobacteria</taxon>
        <taxon>Candidatus Acidulodesulfobacterales</taxon>
        <taxon>Candidatus Acididesulfobacter</taxon>
    </lineage>
</organism>
<dbReference type="GO" id="GO:0000050">
    <property type="term" value="P:urea cycle"/>
    <property type="evidence" value="ECO:0007669"/>
    <property type="project" value="TreeGrafter"/>
</dbReference>
<evidence type="ECO:0000256" key="6">
    <source>
        <dbReference type="ARBA" id="ARBA00022605"/>
    </source>
</evidence>
<feature type="domain" description="Arginosuccinate synthase C-terminal" evidence="11">
    <location>
        <begin position="179"/>
        <end position="397"/>
    </location>
</feature>
<dbReference type="FunFam" id="3.90.1260.10:FF:000007">
    <property type="entry name" value="Argininosuccinate synthase"/>
    <property type="match status" value="1"/>
</dbReference>
<dbReference type="InterPro" id="IPR023434">
    <property type="entry name" value="Arginosuc_synth_type_1_subfam"/>
</dbReference>
<accession>A0A519BGD7</accession>
<dbReference type="InterPro" id="IPR024074">
    <property type="entry name" value="AS_cat/multimer_dom_body"/>
</dbReference>
<evidence type="ECO:0000256" key="3">
    <source>
        <dbReference type="ARBA" id="ARBA00012286"/>
    </source>
</evidence>
<comment type="caution">
    <text evidence="12">The sequence shown here is derived from an EMBL/GenBank/DDBJ whole genome shotgun (WGS) entry which is preliminary data.</text>
</comment>
<feature type="binding site" evidence="9">
    <location>
        <position position="180"/>
    </location>
    <ligand>
        <name>L-citrulline</name>
        <dbReference type="ChEBI" id="CHEBI:57743"/>
    </ligand>
</feature>
<proteinExistence type="inferred from homology"/>
<dbReference type="PANTHER" id="PTHR11587:SF2">
    <property type="entry name" value="ARGININOSUCCINATE SYNTHASE"/>
    <property type="match status" value="1"/>
</dbReference>
<comment type="subcellular location">
    <subcellularLocation>
        <location evidence="9">Cytoplasm</location>
    </subcellularLocation>
</comment>
<feature type="binding site" evidence="9">
    <location>
        <position position="123"/>
    </location>
    <ligand>
        <name>L-aspartate</name>
        <dbReference type="ChEBI" id="CHEBI:29991"/>
    </ligand>
</feature>
<dbReference type="InterPro" id="IPR048268">
    <property type="entry name" value="Arginosuc_syn_C"/>
</dbReference>
<dbReference type="UniPathway" id="UPA00068">
    <property type="reaction ID" value="UER00113"/>
</dbReference>
<keyword evidence="9" id="KW-0963">Cytoplasm</keyword>
<feature type="binding site" evidence="9">
    <location>
        <position position="189"/>
    </location>
    <ligand>
        <name>L-citrulline</name>
        <dbReference type="ChEBI" id="CHEBI:57743"/>
    </ligand>
</feature>
<feature type="binding site" evidence="9">
    <location>
        <position position="121"/>
    </location>
    <ligand>
        <name>ATP</name>
        <dbReference type="ChEBI" id="CHEBI:30616"/>
    </ligand>
</feature>